<gene>
    <name evidence="1" type="ORF">GK108_31010</name>
</gene>
<comment type="caution">
    <text evidence="1">The sequence shown here is derived from an EMBL/GenBank/DDBJ whole genome shotgun (WGS) entry which is preliminary data.</text>
</comment>
<keyword evidence="2" id="KW-1185">Reference proteome</keyword>
<protein>
    <submittedName>
        <fullName evidence="1">ISAs1 family transposase</fullName>
    </submittedName>
</protein>
<dbReference type="PANTHER" id="PTHR30298">
    <property type="entry name" value="H REPEAT-ASSOCIATED PREDICTED TRANSPOSASE"/>
    <property type="match status" value="1"/>
</dbReference>
<accession>A0A6L9LFF8</accession>
<dbReference type="NCBIfam" id="NF033564">
    <property type="entry name" value="transpos_ISAs1"/>
    <property type="match status" value="1"/>
</dbReference>
<proteinExistence type="predicted"/>
<reference evidence="1 2" key="1">
    <citation type="submission" date="2020-02" db="EMBL/GenBank/DDBJ databases">
        <title>Draft genome sequence of two Spirosoma agri KCTC 52727 and Spirosoma terrae KCTC 52035.</title>
        <authorList>
            <person name="Rojas J."/>
            <person name="Ambika Manirajan B."/>
            <person name="Suarez C."/>
            <person name="Ratering S."/>
            <person name="Schnell S."/>
        </authorList>
    </citation>
    <scope>NUCLEOTIDE SEQUENCE [LARGE SCALE GENOMIC DNA]</scope>
    <source>
        <strain evidence="1 2">KCTC 52035</strain>
    </source>
</reference>
<organism evidence="1 2">
    <name type="scientific">Spirosoma terrae</name>
    <dbReference type="NCBI Taxonomy" id="1968276"/>
    <lineage>
        <taxon>Bacteria</taxon>
        <taxon>Pseudomonadati</taxon>
        <taxon>Bacteroidota</taxon>
        <taxon>Cytophagia</taxon>
        <taxon>Cytophagales</taxon>
        <taxon>Cytophagaceae</taxon>
        <taxon>Spirosoma</taxon>
    </lineage>
</organism>
<dbReference type="Proteomes" id="UP000474175">
    <property type="component" value="Unassembled WGS sequence"/>
</dbReference>
<sequence>MTTAPSAAKTTAFFQLLHQTPGLDERDNRGKKHAIALVLSGLTCALCAGRDGSLSRLHRHMVNQFAPLCQLTGAAQSRPISRAQLPLLLAKVNLSLFAKLLFEWFGLDLSTLTGQWLAVDGKELRGSIQAGQTRGDACVSVVSQAHETVVGQAYYSGEKESEKLVVRQLLMDKGLLDQRLSLDALHLNPLTVNAIHKASGQYIVGLKANQRLLYRACICRCLLDPPTHYYCSEWERGHGRVEQRSYQCFSLARAVFDARWQAAGFQTLIWVKRNRQPLAGGVITEEISYYLSNRAVVTEADWVEVCGAVRGHWRIETMHYRRDVVLSEDTLRTAMSQVSRVVSCLRTLTMNLLHRLKPKNMAAQLDHFADNFTALLQFMKTEEVL</sequence>
<dbReference type="InterPro" id="IPR051698">
    <property type="entry name" value="Transposase_11-like"/>
</dbReference>
<evidence type="ECO:0000313" key="1">
    <source>
        <dbReference type="EMBL" id="NDU99345.1"/>
    </source>
</evidence>
<dbReference type="RefSeq" id="WP_163955477.1">
    <property type="nucleotide sequence ID" value="NZ_JAAFZH010000044.1"/>
</dbReference>
<evidence type="ECO:0000313" key="2">
    <source>
        <dbReference type="Proteomes" id="UP000474175"/>
    </source>
</evidence>
<dbReference type="PANTHER" id="PTHR30298:SF0">
    <property type="entry name" value="PROTEIN YBFL-RELATED"/>
    <property type="match status" value="1"/>
</dbReference>
<name>A0A6L9LFF8_9BACT</name>
<dbReference type="AlphaFoldDB" id="A0A6L9LFF8"/>
<dbReference type="EMBL" id="JAAFZH010000044">
    <property type="protein sequence ID" value="NDU99345.1"/>
    <property type="molecule type" value="Genomic_DNA"/>
</dbReference>
<dbReference type="InterPro" id="IPR047647">
    <property type="entry name" value="ISAs1_transpos"/>
</dbReference>